<sequence length="173" mass="18927">MSTTAGVSASEVAVRSIRIMADGDRADFDALIHPDAVNREDDIEPPECRVGGPTGYYATALWLRTAFEGLAYEIHHVVANGNLVAINSTMSGRHVAPFAVYTPAGGVDTVFPPTGKTFAITQSHWFRLEDGMVVEHWANRDDLGQAKQLGWVPPTPAYLFRMARAKSRVKRAM</sequence>
<evidence type="ECO:0000313" key="1">
    <source>
        <dbReference type="EMBL" id="TCC57080.1"/>
    </source>
</evidence>
<name>A0A4R0KBT6_9ACTN</name>
<dbReference type="Proteomes" id="UP000291144">
    <property type="component" value="Unassembled WGS sequence"/>
</dbReference>
<dbReference type="GO" id="GO:0030638">
    <property type="term" value="P:polyketide metabolic process"/>
    <property type="evidence" value="ECO:0007669"/>
    <property type="project" value="InterPro"/>
</dbReference>
<dbReference type="Gene3D" id="3.10.450.50">
    <property type="match status" value="1"/>
</dbReference>
<reference evidence="1 2" key="1">
    <citation type="submission" date="2019-02" db="EMBL/GenBank/DDBJ databases">
        <title>Kribbella capetownensis sp. nov. and Kribbella speibonae sp. nov., isolated from soil.</title>
        <authorList>
            <person name="Curtis S.M."/>
            <person name="Norton I."/>
            <person name="Everest G.J."/>
            <person name="Meyers P.R."/>
        </authorList>
    </citation>
    <scope>NUCLEOTIDE SEQUENCE [LARGE SCALE GENOMIC DNA]</scope>
    <source>
        <strain evidence="1 2">NRRL B-24813</strain>
    </source>
</reference>
<dbReference type="InterPro" id="IPR032710">
    <property type="entry name" value="NTF2-like_dom_sf"/>
</dbReference>
<keyword evidence="2" id="KW-1185">Reference proteome</keyword>
<gene>
    <name evidence="1" type="ORF">E0H73_31870</name>
</gene>
<dbReference type="InterPro" id="IPR009959">
    <property type="entry name" value="Cyclase_SnoaL-like"/>
</dbReference>
<accession>A0A4R0KBT6</accession>
<dbReference type="SUPFAM" id="SSF54427">
    <property type="entry name" value="NTF2-like"/>
    <property type="match status" value="1"/>
</dbReference>
<comment type="caution">
    <text evidence="1">The sequence shown here is derived from an EMBL/GenBank/DDBJ whole genome shotgun (WGS) entry which is preliminary data.</text>
</comment>
<evidence type="ECO:0008006" key="3">
    <source>
        <dbReference type="Google" id="ProtNLM"/>
    </source>
</evidence>
<dbReference type="EMBL" id="SJKB01000011">
    <property type="protein sequence ID" value="TCC57080.1"/>
    <property type="molecule type" value="Genomic_DNA"/>
</dbReference>
<dbReference type="OrthoDB" id="5181013at2"/>
<dbReference type="Pfam" id="PF07366">
    <property type="entry name" value="SnoaL"/>
    <property type="match status" value="1"/>
</dbReference>
<dbReference type="RefSeq" id="WP_131362554.1">
    <property type="nucleotide sequence ID" value="NZ_SJKB01000011.1"/>
</dbReference>
<protein>
    <recommendedName>
        <fullName evidence="3">Ester cyclase</fullName>
    </recommendedName>
</protein>
<dbReference type="AlphaFoldDB" id="A0A4R0KBT6"/>
<proteinExistence type="predicted"/>
<organism evidence="1 2">
    <name type="scientific">Kribbella pittospori</name>
    <dbReference type="NCBI Taxonomy" id="722689"/>
    <lineage>
        <taxon>Bacteria</taxon>
        <taxon>Bacillati</taxon>
        <taxon>Actinomycetota</taxon>
        <taxon>Actinomycetes</taxon>
        <taxon>Propionibacteriales</taxon>
        <taxon>Kribbellaceae</taxon>
        <taxon>Kribbella</taxon>
    </lineage>
</organism>
<evidence type="ECO:0000313" key="2">
    <source>
        <dbReference type="Proteomes" id="UP000291144"/>
    </source>
</evidence>